<dbReference type="EMBL" id="CP034951">
    <property type="protein sequence ID" value="QAA80572.1"/>
    <property type="molecule type" value="Genomic_DNA"/>
</dbReference>
<keyword evidence="1" id="KW-1133">Transmembrane helix</keyword>
<organism evidence="2 3">
    <name type="scientific">Aequorivita ciconiae</name>
    <dbReference type="NCBI Taxonomy" id="2494375"/>
    <lineage>
        <taxon>Bacteria</taxon>
        <taxon>Pseudomonadati</taxon>
        <taxon>Bacteroidota</taxon>
        <taxon>Flavobacteriia</taxon>
        <taxon>Flavobacteriales</taxon>
        <taxon>Flavobacteriaceae</taxon>
        <taxon>Aequorivita</taxon>
    </lineage>
</organism>
<dbReference type="Proteomes" id="UP000285517">
    <property type="component" value="Chromosome"/>
</dbReference>
<evidence type="ECO:0000313" key="2">
    <source>
        <dbReference type="EMBL" id="QAA80572.1"/>
    </source>
</evidence>
<gene>
    <name evidence="2" type="ORF">EI546_01975</name>
</gene>
<feature type="transmembrane region" description="Helical" evidence="1">
    <location>
        <begin position="15"/>
        <end position="36"/>
    </location>
</feature>
<dbReference type="KEGG" id="aev:EI546_01975"/>
<protein>
    <submittedName>
        <fullName evidence="2">Uncharacterized protein</fullName>
    </submittedName>
</protein>
<dbReference type="RefSeq" id="WP_128248969.1">
    <property type="nucleotide sequence ID" value="NZ_CP034951.1"/>
</dbReference>
<keyword evidence="1" id="KW-0812">Transmembrane</keyword>
<dbReference type="AlphaFoldDB" id="A0A410FZW7"/>
<keyword evidence="1" id="KW-0472">Membrane</keyword>
<evidence type="ECO:0000313" key="3">
    <source>
        <dbReference type="Proteomes" id="UP000285517"/>
    </source>
</evidence>
<sequence>MAIETEILYKSNFEVFVQLIDVIIWPLTLLFMFLIFRQSIANVILRLNTLKADTSGLQLSFAQKIEATKKLFQQIVPTTVEKSGGNIKVFNEENDTPFRKILKVRSELINYLKVISEKNNIRVQDLEPLQLLQKLKETGVITIQQKKMMEAMLEVTSAANDSATEKQAMEVEELMKKIEFK</sequence>
<accession>A0A410FZW7</accession>
<proteinExistence type="predicted"/>
<reference evidence="2 3" key="1">
    <citation type="submission" date="2019-01" db="EMBL/GenBank/DDBJ databases">
        <title>Complete genome sequencing of Aequorivita sp. H23M31.</title>
        <authorList>
            <person name="Bae J.-W."/>
        </authorList>
    </citation>
    <scope>NUCLEOTIDE SEQUENCE [LARGE SCALE GENOMIC DNA]</scope>
    <source>
        <strain evidence="2 3">H23M31</strain>
    </source>
</reference>
<evidence type="ECO:0000256" key="1">
    <source>
        <dbReference type="SAM" id="Phobius"/>
    </source>
</evidence>
<name>A0A410FZW7_9FLAO</name>
<keyword evidence="3" id="KW-1185">Reference proteome</keyword>